<keyword evidence="3" id="KW-1185">Reference proteome</keyword>
<dbReference type="InterPro" id="IPR052022">
    <property type="entry name" value="26kDa_periplasmic_antigen"/>
</dbReference>
<name>A0AB33Z050_9GAMM</name>
<keyword evidence="1" id="KW-0732">Signal</keyword>
<gene>
    <name evidence="2" type="ORF">L196_08869</name>
</gene>
<dbReference type="RefSeq" id="WP_016390718.1">
    <property type="nucleotide sequence ID" value="NZ_KE646809.1"/>
</dbReference>
<evidence type="ECO:0000313" key="2">
    <source>
        <dbReference type="EMBL" id="EPD12705.1"/>
    </source>
</evidence>
<proteinExistence type="predicted"/>
<dbReference type="GO" id="GO:0006974">
    <property type="term" value="P:DNA damage response"/>
    <property type="evidence" value="ECO:0007669"/>
    <property type="project" value="TreeGrafter"/>
</dbReference>
<evidence type="ECO:0000313" key="3">
    <source>
        <dbReference type="Proteomes" id="UP000015462"/>
    </source>
</evidence>
<protein>
    <submittedName>
        <fullName evidence="2">Periplasmic/secreted protein</fullName>
    </submittedName>
</protein>
<dbReference type="AlphaFoldDB" id="A0AB33Z050"/>
<dbReference type="Proteomes" id="UP000015462">
    <property type="component" value="Unassembled WGS sequence"/>
</dbReference>
<accession>A0AB33Z050</accession>
<dbReference type="PANTHER" id="PTHR34387">
    <property type="entry name" value="SLR1258 PROTEIN"/>
    <property type="match status" value="1"/>
</dbReference>
<dbReference type="Gene3D" id="3.30.70.2970">
    <property type="entry name" value="Protein of unknown function (DUF541), domain 2"/>
    <property type="match status" value="1"/>
</dbReference>
<dbReference type="PANTHER" id="PTHR34387:SF2">
    <property type="entry name" value="SLR1258 PROTEIN"/>
    <property type="match status" value="1"/>
</dbReference>
<feature type="chain" id="PRO_5044263556" evidence="1">
    <location>
        <begin position="20"/>
        <end position="229"/>
    </location>
</feature>
<dbReference type="InterPro" id="IPR007497">
    <property type="entry name" value="SIMPL/DUF541"/>
</dbReference>
<dbReference type="Gene3D" id="3.30.110.170">
    <property type="entry name" value="Protein of unknown function (DUF541), domain 1"/>
    <property type="match status" value="1"/>
</dbReference>
<reference evidence="2 3" key="1">
    <citation type="journal article" date="2013" name="Genome Announc.">
        <title>Genome Sequence of the Pyrene- and Fluoranthene-Degrading Bacterium Cycloclasticus sp. Strain PY97M.</title>
        <authorList>
            <person name="Cui Z."/>
            <person name="Xu G."/>
            <person name="Li Q."/>
            <person name="Gao W."/>
            <person name="Zheng L."/>
        </authorList>
    </citation>
    <scope>NUCLEOTIDE SEQUENCE [LARGE SCALE GENOMIC DNA]</scope>
    <source>
        <strain evidence="2 3">PY97M</strain>
    </source>
</reference>
<dbReference type="EMBL" id="ASHL01000007">
    <property type="protein sequence ID" value="EPD12705.1"/>
    <property type="molecule type" value="Genomic_DNA"/>
</dbReference>
<organism evidence="2 3">
    <name type="scientific">Cycloclasticus pugetii</name>
    <dbReference type="NCBI Taxonomy" id="34068"/>
    <lineage>
        <taxon>Bacteria</taxon>
        <taxon>Pseudomonadati</taxon>
        <taxon>Pseudomonadota</taxon>
        <taxon>Gammaproteobacteria</taxon>
        <taxon>Thiotrichales</taxon>
        <taxon>Piscirickettsiaceae</taxon>
        <taxon>Cycloclasticus</taxon>
    </lineage>
</organism>
<dbReference type="Pfam" id="PF04402">
    <property type="entry name" value="SIMPL"/>
    <property type="match status" value="1"/>
</dbReference>
<feature type="signal peptide" evidence="1">
    <location>
        <begin position="1"/>
        <end position="19"/>
    </location>
</feature>
<evidence type="ECO:0000256" key="1">
    <source>
        <dbReference type="SAM" id="SignalP"/>
    </source>
</evidence>
<sequence>MNKWILLFNLIFLTSPLMAHDKPFDGVVNLQASASLEVETDTMLASIAVEAEHYDPAVLAEQINQKMSWALKTAAPFKTVKVKGGQYTSHQLYNKRIFKAWRGIQTITLESKDSEHLGKLIGLLQKELLIKSLRYQVSEEKLNATKQLLTKQAIADFKAQAQTITNEFDKNKYIVHQINIHSNNQHRPVYYAKSRMLSSSATDEAAPANLQQNTSTIQVNVNGSIRLVD</sequence>
<comment type="caution">
    <text evidence="2">The sequence shown here is derived from an EMBL/GenBank/DDBJ whole genome shotgun (WGS) entry which is preliminary data.</text>
</comment>